<keyword evidence="5 6" id="KW-0378">Hydrolase</keyword>
<dbReference type="PANTHER" id="PTHR10161:SF14">
    <property type="entry name" value="TARTRATE-RESISTANT ACID PHOSPHATASE TYPE 5"/>
    <property type="match status" value="1"/>
</dbReference>
<evidence type="ECO:0000256" key="8">
    <source>
        <dbReference type="PIRSR" id="PIRSR000898-2"/>
    </source>
</evidence>
<evidence type="ECO:0000256" key="2">
    <source>
        <dbReference type="ARBA" id="ARBA00012646"/>
    </source>
</evidence>
<evidence type="ECO:0000256" key="1">
    <source>
        <dbReference type="ARBA" id="ARBA00000032"/>
    </source>
</evidence>
<dbReference type="InterPro" id="IPR004843">
    <property type="entry name" value="Calcineurin-like_PHP"/>
</dbReference>
<evidence type="ECO:0000256" key="9">
    <source>
        <dbReference type="PIRSR" id="PIRSR000898-3"/>
    </source>
</evidence>
<dbReference type="Proteomes" id="UP001054837">
    <property type="component" value="Unassembled WGS sequence"/>
</dbReference>
<dbReference type="CDD" id="cd07378">
    <property type="entry name" value="MPP_ACP5"/>
    <property type="match status" value="1"/>
</dbReference>
<dbReference type="Gene3D" id="3.60.21.10">
    <property type="match status" value="2"/>
</dbReference>
<feature type="binding site" evidence="7">
    <location>
        <position position="34"/>
    </location>
    <ligand>
        <name>Fe cation</name>
        <dbReference type="ChEBI" id="CHEBI:24875"/>
        <label>1</label>
    </ligand>
</feature>
<dbReference type="GO" id="GO:0046872">
    <property type="term" value="F:metal ion binding"/>
    <property type="evidence" value="ECO:0007669"/>
    <property type="project" value="UniProtKB-KW"/>
</dbReference>
<comment type="cofactor">
    <cofactor evidence="7">
        <name>Fe cation</name>
        <dbReference type="ChEBI" id="CHEBI:24875"/>
    </cofactor>
    <text evidence="7">Binds 2 iron ions per subunit.</text>
</comment>
<keyword evidence="12" id="KW-1185">Reference proteome</keyword>
<keyword evidence="6 7" id="KW-0408">Iron</keyword>
<feature type="binding site" evidence="7">
    <location>
        <position position="110"/>
    </location>
    <ligand>
        <name>Fe cation</name>
        <dbReference type="ChEBI" id="CHEBI:24875"/>
        <label>2</label>
    </ligand>
</feature>
<comment type="catalytic activity">
    <reaction evidence="1 6">
        <text>a phosphate monoester + H2O = an alcohol + phosphate</text>
        <dbReference type="Rhea" id="RHEA:15017"/>
        <dbReference type="ChEBI" id="CHEBI:15377"/>
        <dbReference type="ChEBI" id="CHEBI:30879"/>
        <dbReference type="ChEBI" id="CHEBI:43474"/>
        <dbReference type="ChEBI" id="CHEBI:67140"/>
        <dbReference type="EC" id="3.1.3.2"/>
    </reaction>
</comment>
<feature type="binding site" evidence="7">
    <location>
        <position position="207"/>
    </location>
    <ligand>
        <name>Fe cation</name>
        <dbReference type="ChEBI" id="CHEBI:24875"/>
        <label>2</label>
    </ligand>
</feature>
<evidence type="ECO:0000256" key="6">
    <source>
        <dbReference type="PIRNR" id="PIRNR000898"/>
    </source>
</evidence>
<organism evidence="11 12">
    <name type="scientific">Caerostris darwini</name>
    <dbReference type="NCBI Taxonomy" id="1538125"/>
    <lineage>
        <taxon>Eukaryota</taxon>
        <taxon>Metazoa</taxon>
        <taxon>Ecdysozoa</taxon>
        <taxon>Arthropoda</taxon>
        <taxon>Chelicerata</taxon>
        <taxon>Arachnida</taxon>
        <taxon>Araneae</taxon>
        <taxon>Araneomorphae</taxon>
        <taxon>Entelegynae</taxon>
        <taxon>Araneoidea</taxon>
        <taxon>Araneidae</taxon>
        <taxon>Caerostris</taxon>
    </lineage>
</organism>
<feature type="binding site" evidence="7">
    <location>
        <position position="276"/>
    </location>
    <ligand>
        <name>Fe cation</name>
        <dbReference type="ChEBI" id="CHEBI:24875"/>
        <label>2</label>
    </ligand>
</feature>
<protein>
    <recommendedName>
        <fullName evidence="3 6">Tartrate-resistant acid phosphatase type 5</fullName>
        <ecNumber evidence="2 6">3.1.3.2</ecNumber>
    </recommendedName>
</protein>
<name>A0AAV4WBK0_9ARAC</name>
<proteinExistence type="predicted"/>
<dbReference type="InterPro" id="IPR024927">
    <property type="entry name" value="Acid_PPase"/>
</dbReference>
<dbReference type="EMBL" id="BPLQ01014265">
    <property type="protein sequence ID" value="GIY78675.1"/>
    <property type="molecule type" value="Genomic_DNA"/>
</dbReference>
<dbReference type="SUPFAM" id="SSF56300">
    <property type="entry name" value="Metallo-dependent phosphatases"/>
    <property type="match status" value="2"/>
</dbReference>
<dbReference type="InterPro" id="IPR051558">
    <property type="entry name" value="Metallophosphoesterase_PAP"/>
</dbReference>
<keyword evidence="7" id="KW-0479">Metal-binding</keyword>
<evidence type="ECO:0000256" key="3">
    <source>
        <dbReference type="ARBA" id="ARBA00015822"/>
    </source>
</evidence>
<evidence type="ECO:0000313" key="11">
    <source>
        <dbReference type="EMBL" id="GIY78675.1"/>
    </source>
</evidence>
<keyword evidence="8" id="KW-1015">Disulfide bond</keyword>
<dbReference type="GO" id="GO:0003993">
    <property type="term" value="F:acid phosphatase activity"/>
    <property type="evidence" value="ECO:0007669"/>
    <property type="project" value="UniProtKB-UniRule"/>
</dbReference>
<dbReference type="InterPro" id="IPR029052">
    <property type="entry name" value="Metallo-depent_PP-like"/>
</dbReference>
<feature type="binding site" evidence="7">
    <location>
        <position position="72"/>
    </location>
    <ligand>
        <name>Fe cation</name>
        <dbReference type="ChEBI" id="CHEBI:24875"/>
        <label>2</label>
    </ligand>
</feature>
<feature type="disulfide bond" evidence="8">
    <location>
        <begin position="161"/>
        <end position="255"/>
    </location>
</feature>
<evidence type="ECO:0000256" key="5">
    <source>
        <dbReference type="ARBA" id="ARBA00022801"/>
    </source>
</evidence>
<evidence type="ECO:0000256" key="4">
    <source>
        <dbReference type="ARBA" id="ARBA00022729"/>
    </source>
</evidence>
<evidence type="ECO:0000313" key="12">
    <source>
        <dbReference type="Proteomes" id="UP001054837"/>
    </source>
</evidence>
<reference evidence="11 12" key="1">
    <citation type="submission" date="2021-06" db="EMBL/GenBank/DDBJ databases">
        <title>Caerostris darwini draft genome.</title>
        <authorList>
            <person name="Kono N."/>
            <person name="Arakawa K."/>
        </authorList>
    </citation>
    <scope>NUCLEOTIDE SEQUENCE [LARGE SCALE GENOMIC DNA]</scope>
</reference>
<dbReference type="PIRSF" id="PIRSF000898">
    <property type="entry name" value="Acid_Ptase_5"/>
    <property type="match status" value="1"/>
</dbReference>
<feature type="glycosylation site" description="N-linked (GlcNAc...) asparagine" evidence="9">
    <location>
        <position position="116"/>
    </location>
</feature>
<gene>
    <name evidence="11" type="primary">ACP5</name>
    <name evidence="11" type="ORF">CDAR_520501</name>
</gene>
<feature type="binding site" evidence="7">
    <location>
        <position position="278"/>
    </location>
    <ligand>
        <name>Fe cation</name>
        <dbReference type="ChEBI" id="CHEBI:24875"/>
        <label>1</label>
    </ligand>
</feature>
<feature type="binding site" evidence="7">
    <location>
        <position position="75"/>
    </location>
    <ligand>
        <name>Fe cation</name>
        <dbReference type="ChEBI" id="CHEBI:24875"/>
        <label>1</label>
    </ligand>
</feature>
<sequence>MKDKTVHLLILFFVTTLKVSYSLKSSLRLEILADWGGLPVFPYKTFVELSVGREMAFLASKLKIDAILALGDNFYLNGVKNVDDLRFKETFETAFNYESLQVPWFVIAGNHDYYGNVSAEIAYTKKSDRWFFPDFYYVKRFNVPFSNMTADVVMIDTVLLCGHTDPNEPYKQPLLKSVPVKVRDKHWKWLENTLKSSRANYLLVCGHYPVYSIATHGPTECLVNKLRPLLKKANYLLVCGHYPVYSIATHGPTECLVNKLRPLLKKYNVSAYFSGHDHNLQHIQVEEGDEKMDYFVTGSANYIDPSQKNSNKIPPGSLLFHWGDPFSLGAFSYVDINTSNMTVTFILSNGKVLYASSRGPRFN</sequence>
<evidence type="ECO:0000256" key="7">
    <source>
        <dbReference type="PIRSR" id="PIRSR000898-1"/>
    </source>
</evidence>
<dbReference type="Pfam" id="PF00149">
    <property type="entry name" value="Metallophos"/>
    <property type="match status" value="1"/>
</dbReference>
<dbReference type="AlphaFoldDB" id="A0AAV4WBK0"/>
<accession>A0AAV4WBK0</accession>
<feature type="domain" description="Calcineurin-like phosphoesterase" evidence="10">
    <location>
        <begin position="57"/>
        <end position="244"/>
    </location>
</feature>
<keyword evidence="4" id="KW-0732">Signal</keyword>
<evidence type="ECO:0000259" key="10">
    <source>
        <dbReference type="Pfam" id="PF00149"/>
    </source>
</evidence>
<feature type="binding site" evidence="7">
    <location>
        <position position="72"/>
    </location>
    <ligand>
        <name>Fe cation</name>
        <dbReference type="ChEBI" id="CHEBI:24875"/>
        <label>1</label>
    </ligand>
</feature>
<dbReference type="EC" id="3.1.3.2" evidence="2 6"/>
<comment type="caution">
    <text evidence="11">The sequence shown here is derived from an EMBL/GenBank/DDBJ whole genome shotgun (WGS) entry which is preliminary data.</text>
</comment>
<dbReference type="PANTHER" id="PTHR10161">
    <property type="entry name" value="TARTRATE-RESISTANT ACID PHOSPHATASE TYPE 5"/>
    <property type="match status" value="1"/>
</dbReference>